<dbReference type="AlphaFoldDB" id="A0A392RL29"/>
<sequence>RKFGRKNERKSYEADVGAATVDVPGVSGETPTSGAENWEPVRDLVIAVRGTSEDVRTRRAQLMVTCIRIQGTLGKRKSQ</sequence>
<name>A0A392RL29_9FABA</name>
<feature type="non-terminal residue" evidence="1">
    <location>
        <position position="1"/>
    </location>
</feature>
<dbReference type="Proteomes" id="UP000265520">
    <property type="component" value="Unassembled WGS sequence"/>
</dbReference>
<evidence type="ECO:0000313" key="1">
    <source>
        <dbReference type="EMBL" id="MCI36977.1"/>
    </source>
</evidence>
<keyword evidence="2" id="KW-1185">Reference proteome</keyword>
<organism evidence="1 2">
    <name type="scientific">Trifolium medium</name>
    <dbReference type="NCBI Taxonomy" id="97028"/>
    <lineage>
        <taxon>Eukaryota</taxon>
        <taxon>Viridiplantae</taxon>
        <taxon>Streptophyta</taxon>
        <taxon>Embryophyta</taxon>
        <taxon>Tracheophyta</taxon>
        <taxon>Spermatophyta</taxon>
        <taxon>Magnoliopsida</taxon>
        <taxon>eudicotyledons</taxon>
        <taxon>Gunneridae</taxon>
        <taxon>Pentapetalae</taxon>
        <taxon>rosids</taxon>
        <taxon>fabids</taxon>
        <taxon>Fabales</taxon>
        <taxon>Fabaceae</taxon>
        <taxon>Papilionoideae</taxon>
        <taxon>50 kb inversion clade</taxon>
        <taxon>NPAAA clade</taxon>
        <taxon>Hologalegina</taxon>
        <taxon>IRL clade</taxon>
        <taxon>Trifolieae</taxon>
        <taxon>Trifolium</taxon>
    </lineage>
</organism>
<proteinExistence type="predicted"/>
<reference evidence="1 2" key="1">
    <citation type="journal article" date="2018" name="Front. Plant Sci.">
        <title>Red Clover (Trifolium pratense) and Zigzag Clover (T. medium) - A Picture of Genomic Similarities and Differences.</title>
        <authorList>
            <person name="Dluhosova J."/>
            <person name="Istvanek J."/>
            <person name="Nedelnik J."/>
            <person name="Repkova J."/>
        </authorList>
    </citation>
    <scope>NUCLEOTIDE SEQUENCE [LARGE SCALE GENOMIC DNA]</scope>
    <source>
        <strain evidence="2">cv. 10/8</strain>
        <tissue evidence="1">Leaf</tissue>
    </source>
</reference>
<dbReference type="EMBL" id="LXQA010239379">
    <property type="protein sequence ID" value="MCI36977.1"/>
    <property type="molecule type" value="Genomic_DNA"/>
</dbReference>
<accession>A0A392RL29</accession>
<protein>
    <submittedName>
        <fullName evidence="1">Uncharacterized protein</fullName>
    </submittedName>
</protein>
<comment type="caution">
    <text evidence="1">The sequence shown here is derived from an EMBL/GenBank/DDBJ whole genome shotgun (WGS) entry which is preliminary data.</text>
</comment>
<evidence type="ECO:0000313" key="2">
    <source>
        <dbReference type="Proteomes" id="UP000265520"/>
    </source>
</evidence>